<comment type="similarity">
    <text evidence="1">Belongs to the SPATA31 family.</text>
</comment>
<feature type="compositionally biased region" description="Polar residues" evidence="2">
    <location>
        <begin position="221"/>
        <end position="233"/>
    </location>
</feature>
<dbReference type="InParanoid" id="G1T3Z3"/>
<feature type="compositionally biased region" description="Polar residues" evidence="2">
    <location>
        <begin position="950"/>
        <end position="961"/>
    </location>
</feature>
<feature type="compositionally biased region" description="Low complexity" evidence="2">
    <location>
        <begin position="344"/>
        <end position="356"/>
    </location>
</feature>
<dbReference type="InterPro" id="IPR039509">
    <property type="entry name" value="SPATA31"/>
</dbReference>
<evidence type="ECO:0000256" key="2">
    <source>
        <dbReference type="SAM" id="MobiDB-lite"/>
    </source>
</evidence>
<dbReference type="PANTHER" id="PTHR21859:SF12">
    <property type="entry name" value="SPERMATOGENESIS-ASSOCIATED PROTEIN 31D1"/>
    <property type="match status" value="1"/>
</dbReference>
<name>G1T3Z3_RABIT</name>
<dbReference type="PaxDb" id="9986-ENSOCUP00000010964"/>
<feature type="compositionally biased region" description="Polar residues" evidence="2">
    <location>
        <begin position="1066"/>
        <end position="1075"/>
    </location>
</feature>
<feature type="region of interest" description="Disordered" evidence="2">
    <location>
        <begin position="1022"/>
        <end position="1079"/>
    </location>
</feature>
<dbReference type="GeneTree" id="ENSGT00950000183043"/>
<feature type="compositionally biased region" description="Polar residues" evidence="2">
    <location>
        <begin position="526"/>
        <end position="541"/>
    </location>
</feature>
<evidence type="ECO:0000313" key="5">
    <source>
        <dbReference type="Proteomes" id="UP000001811"/>
    </source>
</evidence>
<dbReference type="eggNOG" id="ENOG502SH7F">
    <property type="taxonomic scope" value="Eukaryota"/>
</dbReference>
<keyword evidence="5" id="KW-1185">Reference proteome</keyword>
<dbReference type="Pfam" id="PF14650">
    <property type="entry name" value="FAM75"/>
    <property type="match status" value="1"/>
</dbReference>
<organism evidence="4 5">
    <name type="scientific">Oryctolagus cuniculus</name>
    <name type="common">Rabbit</name>
    <dbReference type="NCBI Taxonomy" id="9986"/>
    <lineage>
        <taxon>Eukaryota</taxon>
        <taxon>Metazoa</taxon>
        <taxon>Chordata</taxon>
        <taxon>Craniata</taxon>
        <taxon>Vertebrata</taxon>
        <taxon>Euteleostomi</taxon>
        <taxon>Mammalia</taxon>
        <taxon>Eutheria</taxon>
        <taxon>Euarchontoglires</taxon>
        <taxon>Glires</taxon>
        <taxon>Lagomorpha</taxon>
        <taxon>Leporidae</taxon>
        <taxon>Oryctolagus</taxon>
    </lineage>
</organism>
<dbReference type="EMBL" id="AAGW02048279">
    <property type="status" value="NOT_ANNOTATED_CDS"/>
    <property type="molecule type" value="Genomic_DNA"/>
</dbReference>
<feature type="region of interest" description="Disordered" evidence="2">
    <location>
        <begin position="811"/>
        <end position="856"/>
    </location>
</feature>
<proteinExistence type="inferred from homology"/>
<feature type="compositionally biased region" description="Basic and acidic residues" evidence="2">
    <location>
        <begin position="838"/>
        <end position="853"/>
    </location>
</feature>
<evidence type="ECO:0000259" key="3">
    <source>
        <dbReference type="Pfam" id="PF14650"/>
    </source>
</evidence>
<feature type="compositionally biased region" description="Polar residues" evidence="2">
    <location>
        <begin position="916"/>
        <end position="925"/>
    </location>
</feature>
<dbReference type="Ensembl" id="ENSOCUT00000012744.3">
    <property type="protein sequence ID" value="ENSOCUP00000010964.3"/>
    <property type="gene ID" value="ENSOCUG00000027755.2"/>
</dbReference>
<evidence type="ECO:0000256" key="1">
    <source>
        <dbReference type="ARBA" id="ARBA00035009"/>
    </source>
</evidence>
<feature type="compositionally biased region" description="Pro residues" evidence="2">
    <location>
        <begin position="56"/>
        <end position="70"/>
    </location>
</feature>
<dbReference type="HOGENOM" id="CLU_005668_0_0_1"/>
<feature type="region of interest" description="Disordered" evidence="2">
    <location>
        <begin position="768"/>
        <end position="799"/>
    </location>
</feature>
<dbReference type="Bgee" id="ENSOCUG00000027755">
    <property type="expression patterns" value="Expressed in testis and 12 other cell types or tissues"/>
</dbReference>
<dbReference type="Proteomes" id="UP000001811">
    <property type="component" value="Chromosome 1"/>
</dbReference>
<reference evidence="4" key="3">
    <citation type="submission" date="2025-09" db="UniProtKB">
        <authorList>
            <consortium name="Ensembl"/>
        </authorList>
    </citation>
    <scope>IDENTIFICATION</scope>
    <source>
        <strain evidence="4">Thorbecke</strain>
    </source>
</reference>
<feature type="region of interest" description="Disordered" evidence="2">
    <location>
        <begin position="526"/>
        <end position="602"/>
    </location>
</feature>
<protein>
    <recommendedName>
        <fullName evidence="3">SPATA31 domain-containing protein</fullName>
    </recommendedName>
</protein>
<feature type="region of interest" description="Disordered" evidence="2">
    <location>
        <begin position="1"/>
        <end position="81"/>
    </location>
</feature>
<reference evidence="4" key="2">
    <citation type="submission" date="2025-08" db="UniProtKB">
        <authorList>
            <consortium name="Ensembl"/>
        </authorList>
    </citation>
    <scope>IDENTIFICATION</scope>
    <source>
        <strain evidence="4">Thorbecke</strain>
    </source>
</reference>
<accession>G1T3Z3</accession>
<feature type="compositionally biased region" description="Polar residues" evidence="2">
    <location>
        <begin position="591"/>
        <end position="602"/>
    </location>
</feature>
<feature type="region of interest" description="Disordered" evidence="2">
    <location>
        <begin position="344"/>
        <end position="370"/>
    </location>
</feature>
<reference evidence="4 5" key="1">
    <citation type="journal article" date="2011" name="Nature">
        <title>A high-resolution map of human evolutionary constraint using 29 mammals.</title>
        <authorList>
            <person name="Lindblad-Toh K."/>
            <person name="Garber M."/>
            <person name="Zuk O."/>
            <person name="Lin M.F."/>
            <person name="Parker B.J."/>
            <person name="Washietl S."/>
            <person name="Kheradpour P."/>
            <person name="Ernst J."/>
            <person name="Jordan G."/>
            <person name="Mauceli E."/>
            <person name="Ward L.D."/>
            <person name="Lowe C.B."/>
            <person name="Holloway A.K."/>
            <person name="Clamp M."/>
            <person name="Gnerre S."/>
            <person name="Alfoldi J."/>
            <person name="Beal K."/>
            <person name="Chang J."/>
            <person name="Clawson H."/>
            <person name="Cuff J."/>
            <person name="Di Palma F."/>
            <person name="Fitzgerald S."/>
            <person name="Flicek P."/>
            <person name="Guttman M."/>
            <person name="Hubisz M.J."/>
            <person name="Jaffe D.B."/>
            <person name="Jungreis I."/>
            <person name="Kent W.J."/>
            <person name="Kostka D."/>
            <person name="Lara M."/>
            <person name="Martins A.L."/>
            <person name="Massingham T."/>
            <person name="Moltke I."/>
            <person name="Raney B.J."/>
            <person name="Rasmussen M.D."/>
            <person name="Robinson J."/>
            <person name="Stark A."/>
            <person name="Vilella A.J."/>
            <person name="Wen J."/>
            <person name="Xie X."/>
            <person name="Zody M.C."/>
            <person name="Baldwin J."/>
            <person name="Bloom T."/>
            <person name="Chin C.W."/>
            <person name="Heiman D."/>
            <person name="Nicol R."/>
            <person name="Nusbaum C."/>
            <person name="Young S."/>
            <person name="Wilkinson J."/>
            <person name="Worley K.C."/>
            <person name="Kovar C.L."/>
            <person name="Muzny D.M."/>
            <person name="Gibbs R.A."/>
            <person name="Cree A."/>
            <person name="Dihn H.H."/>
            <person name="Fowler G."/>
            <person name="Jhangiani S."/>
            <person name="Joshi V."/>
            <person name="Lee S."/>
            <person name="Lewis L.R."/>
            <person name="Nazareth L.V."/>
            <person name="Okwuonu G."/>
            <person name="Santibanez J."/>
            <person name="Warren W.C."/>
            <person name="Mardis E.R."/>
            <person name="Weinstock G.M."/>
            <person name="Wilson R.K."/>
            <person name="Delehaunty K."/>
            <person name="Dooling D."/>
            <person name="Fronik C."/>
            <person name="Fulton L."/>
            <person name="Fulton B."/>
            <person name="Graves T."/>
            <person name="Minx P."/>
            <person name="Sodergren E."/>
            <person name="Birney E."/>
            <person name="Margulies E.H."/>
            <person name="Herrero J."/>
            <person name="Green E.D."/>
            <person name="Haussler D."/>
            <person name="Siepel A."/>
            <person name="Goldman N."/>
            <person name="Pollard K.S."/>
            <person name="Pedersen J.S."/>
            <person name="Lander E.S."/>
            <person name="Kellis M."/>
        </authorList>
    </citation>
    <scope>NUCLEOTIDE SEQUENCE [LARGE SCALE GENOMIC DNA]</scope>
    <source>
        <strain evidence="4 5">Thorbecke inbred</strain>
    </source>
</reference>
<feature type="region of interest" description="Disordered" evidence="2">
    <location>
        <begin position="940"/>
        <end position="961"/>
    </location>
</feature>
<dbReference type="FunCoup" id="G1T3Z3">
    <property type="interactions" value="3"/>
</dbReference>
<dbReference type="PANTHER" id="PTHR21859">
    <property type="entry name" value="ACROSOME-SPECIFIC PROTEIN"/>
    <property type="match status" value="1"/>
</dbReference>
<feature type="compositionally biased region" description="Basic and acidic residues" evidence="2">
    <location>
        <begin position="811"/>
        <end position="823"/>
    </location>
</feature>
<feature type="domain" description="SPATA31" evidence="3">
    <location>
        <begin position="281"/>
        <end position="641"/>
    </location>
</feature>
<evidence type="ECO:0000313" key="4">
    <source>
        <dbReference type="Ensembl" id="ENSOCUP00000010964.3"/>
    </source>
</evidence>
<feature type="region of interest" description="Disordered" evidence="2">
    <location>
        <begin position="908"/>
        <end position="928"/>
    </location>
</feature>
<feature type="region of interest" description="Disordered" evidence="2">
    <location>
        <begin position="219"/>
        <end position="244"/>
    </location>
</feature>
<feature type="compositionally biased region" description="Polar residues" evidence="2">
    <location>
        <begin position="1"/>
        <end position="18"/>
    </location>
</feature>
<feature type="compositionally biased region" description="Polar residues" evidence="2">
    <location>
        <begin position="357"/>
        <end position="370"/>
    </location>
</feature>
<sequence length="1309" mass="144726">MASSASVIKTSLTVTSGHSKTHPRGQKSASLRVPSPPPPSTVSLNHVASLPDLLSPDPPADSVPSEPIPPLASKLPVDPFPPQPVALCPPTPHHSQRSDHDLHPEIALSVMNSPDGLSTDIPTVSEIDHSMPESSWQQDEVKDAKDLSSSNVEQDSIKHELVDGQSSETSCTECASNFVEPTNCLLLSHDNLALLEKQVRKRGDFLIQKERENKMQPFLKQLSSDHQLNTSESSADRHESAVSPDHQLYISEPMVESDADKHDSAVSLYFGNSKGKPEELQMNQQYFWGLPSLHSESLCSIIRHSDDCPSTLVIFNGISKASTSQGSLGLSNFQPLILPEIQTQSSTKTVSQSQSQHATPAQSQSNLQSPISMLPTSPDFQLRICGVCFHRPHNEAQCLMQSELHQLEYNVLQKEQERLWGLPSVVKTSREYLCPPPPNVSLVSQSSKIHVPISIIPGDYPLSSELRKKFEYHLRKRLIQHRWGLPRRVNESLTLINPERDVPEIHASKSLHRLKWISLLKEQSSNNLRNSESSQLPISDETSSEEFQSDNEEKDHQRHSPKNGPSDHLLSDPEGYSDNSLGSDSEKDQGSHTVSLYGNDSRASGISINQKQLENALKEHLNKKSEEIKEGRLPETVHSSWHALKQTISFAEKSHSEKQIDGASSVRNFNLNTSQEIYFLASGKLKMLEDHISSFYIRMKYGLPTRVLESIHIFSNREDSSSSLGHSCCSSQDCLSSGMHSKVMVSRSLGRSSTALCRDKLKMRKSAPNLDHLLPAESPVGKGGQGDLRPLSPKGKQELYGRQTCPCITDKEIKKETGPDNRHSPVLVSTSHDGTGPEPKDKRVSSSNKERLQAPKVKTSEYFPRFNKSREIFKAKELLALRSKSANALTTSKSGDFAAVDEKTKKEKTTLATEIPSPTSVSQDPKLSDFRKHLLSELKSKLEDRDHSPVQGQSTDTADASDNLISKTLLTHAQGVSNGNMAGSQVMHAHLDNTPVSMEQHQEPWVPKHILQNCWDKNVPPNSKRLHHLRPKTGELGEGDAGLGTPQPSRKSCPGQDRALKKMLGSRSSPTSSLKDQPHPENLFQKQIKKCLQWICPSSTNKGQESFLGKGTSLPSSVQSQSKVNSRAASTGNTKTLQVKTHIGKVLDVKPGSSHGVRITCPQESRFSPTKPVKTLKAQLQAQADTVQGHPFNYKASSYNVKSTKACSQKAPLADQNYPLKNVLTTDRVRRSQKVVAFKDQPLSQRHLASMPNKEFLPHPNHTCRHLASQVSQTTPTFSEGTVLGDLSLLFKHKMLLQHFQGGRFLPPK</sequence>